<dbReference type="PANTHER" id="PTHR33973:SF4">
    <property type="entry name" value="OS07G0153300 PROTEIN"/>
    <property type="match status" value="1"/>
</dbReference>
<proteinExistence type="predicted"/>
<dbReference type="OrthoDB" id="9778801at2"/>
<dbReference type="RefSeq" id="WP_105942856.1">
    <property type="nucleotide sequence ID" value="NZ_CP027433.1"/>
</dbReference>
<keyword evidence="3" id="KW-1185">Reference proteome</keyword>
<dbReference type="InterPro" id="IPR010775">
    <property type="entry name" value="DUF1365"/>
</dbReference>
<evidence type="ECO:0000313" key="3">
    <source>
        <dbReference type="Proteomes" id="UP000239814"/>
    </source>
</evidence>
<sequence>MSTSRPLLPAIAEVRVAHRRAGPVTHRFSYRSRTWLIDIDDLPQLAAPLRPFARFRAADHFPEPPAVAETLRGRLERHLRGAGVEPVAGPVTALMSPRVAGFVFNPLSVFWCHRPDGTLAYVVAEVHNTYGGRHCYVLDVDQFGRAVVEKEFPVSPFNDLTGHYRLHLPEPREDGRIGLSVVLERPDEEPFLATLAGRALPVTARRVALAQVTTPLAPWVVALRIRIQGIRLWLKRLPILRSPSPERTTTVATEHVTSDQPITRSESQR</sequence>
<dbReference type="PANTHER" id="PTHR33973">
    <property type="entry name" value="OS07G0153300 PROTEIN"/>
    <property type="match status" value="1"/>
</dbReference>
<dbReference type="AlphaFoldDB" id="A0A2S0KHH8"/>
<dbReference type="KEGG" id="git:C6V83_13690"/>
<gene>
    <name evidence="2" type="ORF">C6V83_13690</name>
</gene>
<feature type="compositionally biased region" description="Polar residues" evidence="1">
    <location>
        <begin position="258"/>
        <end position="269"/>
    </location>
</feature>
<accession>A0A2S0KHH8</accession>
<dbReference type="Proteomes" id="UP000239814">
    <property type="component" value="Chromosome"/>
</dbReference>
<dbReference type="EMBL" id="CP027433">
    <property type="protein sequence ID" value="AVM01145.1"/>
    <property type="molecule type" value="Genomic_DNA"/>
</dbReference>
<name>A0A2S0KHH8_9ACTN</name>
<feature type="region of interest" description="Disordered" evidence="1">
    <location>
        <begin position="246"/>
        <end position="269"/>
    </location>
</feature>
<organism evidence="2 3">
    <name type="scientific">Gordonia iterans</name>
    <dbReference type="NCBI Taxonomy" id="1004901"/>
    <lineage>
        <taxon>Bacteria</taxon>
        <taxon>Bacillati</taxon>
        <taxon>Actinomycetota</taxon>
        <taxon>Actinomycetes</taxon>
        <taxon>Mycobacteriales</taxon>
        <taxon>Gordoniaceae</taxon>
        <taxon>Gordonia</taxon>
    </lineage>
</organism>
<reference evidence="2 3" key="1">
    <citation type="submission" date="2018-03" db="EMBL/GenBank/DDBJ databases">
        <title>Characteristics and genome of n-alkane degrading marine bacteria Gordonia iterans isolated from crude oil contaminated in Tae-an, South Korea.</title>
        <authorList>
            <person name="Lee S.-S."/>
            <person name="Kim H."/>
        </authorList>
    </citation>
    <scope>NUCLEOTIDE SEQUENCE [LARGE SCALE GENOMIC DNA]</scope>
    <source>
        <strain evidence="2 3">Co17</strain>
    </source>
</reference>
<evidence type="ECO:0000313" key="2">
    <source>
        <dbReference type="EMBL" id="AVM01145.1"/>
    </source>
</evidence>
<dbReference type="Pfam" id="PF07103">
    <property type="entry name" value="DUF1365"/>
    <property type="match status" value="1"/>
</dbReference>
<evidence type="ECO:0000256" key="1">
    <source>
        <dbReference type="SAM" id="MobiDB-lite"/>
    </source>
</evidence>
<protein>
    <submittedName>
        <fullName evidence="2">DUF1365 domain-containing protein</fullName>
    </submittedName>
</protein>